<evidence type="ECO:0000313" key="2">
    <source>
        <dbReference type="EMBL" id="ETW77611.1"/>
    </source>
</evidence>
<gene>
    <name evidence="2" type="ORF">HETIRDRAFT_173738</name>
</gene>
<dbReference type="Proteomes" id="UP000030671">
    <property type="component" value="Unassembled WGS sequence"/>
</dbReference>
<dbReference type="RefSeq" id="XP_009551091.1">
    <property type="nucleotide sequence ID" value="XM_009552796.1"/>
</dbReference>
<dbReference type="PROSITE" id="PS00018">
    <property type="entry name" value="EF_HAND_1"/>
    <property type="match status" value="1"/>
</dbReference>
<evidence type="ECO:0000313" key="3">
    <source>
        <dbReference type="Proteomes" id="UP000030671"/>
    </source>
</evidence>
<dbReference type="OrthoDB" id="2122982at2759"/>
<protein>
    <submittedName>
        <fullName evidence="2">Uncharacterized protein</fullName>
    </submittedName>
</protein>
<dbReference type="HOGENOM" id="CLU_004050_1_0_1"/>
<proteinExistence type="predicted"/>
<dbReference type="EMBL" id="KI925463">
    <property type="protein sequence ID" value="ETW77611.1"/>
    <property type="molecule type" value="Genomic_DNA"/>
</dbReference>
<evidence type="ECO:0000256" key="1">
    <source>
        <dbReference type="SAM" id="Phobius"/>
    </source>
</evidence>
<keyword evidence="1" id="KW-0812">Transmembrane</keyword>
<dbReference type="InterPro" id="IPR018247">
    <property type="entry name" value="EF_Hand_1_Ca_BS"/>
</dbReference>
<keyword evidence="3" id="KW-1185">Reference proteome</keyword>
<dbReference type="STRING" id="747525.W4JXI8"/>
<dbReference type="eggNOG" id="ENOG502SXFA">
    <property type="taxonomic scope" value="Eukaryota"/>
</dbReference>
<keyword evidence="1" id="KW-0472">Membrane</keyword>
<dbReference type="InParanoid" id="W4JXI8"/>
<dbReference type="AlphaFoldDB" id="W4JXI8"/>
<organism evidence="2 3">
    <name type="scientific">Heterobasidion irregulare (strain TC 32-1)</name>
    <dbReference type="NCBI Taxonomy" id="747525"/>
    <lineage>
        <taxon>Eukaryota</taxon>
        <taxon>Fungi</taxon>
        <taxon>Dikarya</taxon>
        <taxon>Basidiomycota</taxon>
        <taxon>Agaricomycotina</taxon>
        <taxon>Agaricomycetes</taxon>
        <taxon>Russulales</taxon>
        <taxon>Bondarzewiaceae</taxon>
        <taxon>Heterobasidion</taxon>
        <taxon>Heterobasidion annosum species complex</taxon>
    </lineage>
</organism>
<name>W4JXI8_HETIT</name>
<accession>W4JXI8</accession>
<dbReference type="KEGG" id="hir:HETIRDRAFT_173738"/>
<sequence length="1145" mass="130558">MLEPMLSEISSSTSNNRAVQIAKRYFSRYSPHIMEALDIVADAHPAVKVVVIAFRAVFNLVKRLHENLDKITILFGAMQDMMISILRLKYVRDQPLTINSGHAAANSIKARSKVAADDIYRCFQDCDTYLRLTSFERVFRSSAWESKLAKYVDIFQEHRAKFQHLLLVFTTTEATRISDKIDRLIDKVTEGFKKLTSPEQVQLLDKIKAHGGPESYQHDDGALRDLIEDWIQNSPTKADYRTSFEDLKKGLFEDIKATVERNANHVEAKLTLQRKQLERIDEQTALMAAALKGLGGKIFDPDIQTIWNTMQWRGNSVKATEFILALRDHFFDKSFSQGNHFAADMRGHPDAWAVNHINVKRLQPIMEAFDDDASGLITIAEINRFTSSPTRPQTWKLPHWIAFWAVGWKMSSRHYKDKIVNIIDDMTHILPTILPVNRQSVNMYQQSLWEMVYPLIAAPGLNDSDTFDGCNPEVFKQFTDSEKQRLQANLAALQYVIDGPEMLPLVTGHGRIENTLFPLLYLVIAHYHQIIKLANKQVVSDKELACGTRSITGIMSAVKLRVDLLCDSWLLQQAMDPRERFRHFACGIFQCINDSAKIPEIKFIKDISSTRSLFSGSQAKDNWSVPPDELALARQLYSNTTISGGSSPPQAGSDLDDICGIWHCLAYDKRGMAFDINGSSRVGITSMITIQLRLGTGPGEIKGSGWTNPGFFPVHASAEWDSERRHLAVNFKLSFPSPWKTSFFTGQFIPDTQTISGIWGYSPELSESSPSLGGSAVYKRMAPESFRFYPSPHDLVTRRARARWIFATQAVLDAVRRESWTWSYFKGRRDNRQRYISLYIDWETFRKRDNFDELGKCAREFISTDACFYTFRARYIRDTMFVHVNHKCDCCGGRITEACTICLDCKTKESEPFNYIALCQSKACINSCVTMTQRPDLVGSHEPTHRVVKIRAFIPGPVLPLLFASAEDSWKKIEMFCMNAEGGQPRSLENSDGPPSRPACRFCRRPFDLTFWYCVDCHDDLFICDSCDSTIDLTLVYADKKFDKPYSSDCQEASRYARLFSTRHYHKSTHSIIRCQMGPKSEDLLVAIHDRVTNLETTIHRQTNLYVVVGWLLFALVLETFFFMTWVQKVSLFSNVSVIIGSSFV</sequence>
<dbReference type="GeneID" id="20668466"/>
<feature type="transmembrane region" description="Helical" evidence="1">
    <location>
        <begin position="1105"/>
        <end position="1127"/>
    </location>
</feature>
<keyword evidence="1" id="KW-1133">Transmembrane helix</keyword>
<reference evidence="2 3" key="1">
    <citation type="journal article" date="2012" name="New Phytol.">
        <title>Insight into trade-off between wood decay and parasitism from the genome of a fungal forest pathogen.</title>
        <authorList>
            <person name="Olson A."/>
            <person name="Aerts A."/>
            <person name="Asiegbu F."/>
            <person name="Belbahri L."/>
            <person name="Bouzid O."/>
            <person name="Broberg A."/>
            <person name="Canback B."/>
            <person name="Coutinho P.M."/>
            <person name="Cullen D."/>
            <person name="Dalman K."/>
            <person name="Deflorio G."/>
            <person name="van Diepen L.T."/>
            <person name="Dunand C."/>
            <person name="Duplessis S."/>
            <person name="Durling M."/>
            <person name="Gonthier P."/>
            <person name="Grimwood J."/>
            <person name="Fossdal C.G."/>
            <person name="Hansson D."/>
            <person name="Henrissat B."/>
            <person name="Hietala A."/>
            <person name="Himmelstrand K."/>
            <person name="Hoffmeister D."/>
            <person name="Hogberg N."/>
            <person name="James T.Y."/>
            <person name="Karlsson M."/>
            <person name="Kohler A."/>
            <person name="Kues U."/>
            <person name="Lee Y.H."/>
            <person name="Lin Y.C."/>
            <person name="Lind M."/>
            <person name="Lindquist E."/>
            <person name="Lombard V."/>
            <person name="Lucas S."/>
            <person name="Lunden K."/>
            <person name="Morin E."/>
            <person name="Murat C."/>
            <person name="Park J."/>
            <person name="Raffaello T."/>
            <person name="Rouze P."/>
            <person name="Salamov A."/>
            <person name="Schmutz J."/>
            <person name="Solheim H."/>
            <person name="Stahlberg J."/>
            <person name="Velez H."/>
            <person name="de Vries R.P."/>
            <person name="Wiebenga A."/>
            <person name="Woodward S."/>
            <person name="Yakovlev I."/>
            <person name="Garbelotto M."/>
            <person name="Martin F."/>
            <person name="Grigoriev I.V."/>
            <person name="Stenlid J."/>
        </authorList>
    </citation>
    <scope>NUCLEOTIDE SEQUENCE [LARGE SCALE GENOMIC DNA]</scope>
    <source>
        <strain evidence="2 3">TC 32-1</strain>
    </source>
</reference>